<evidence type="ECO:0000256" key="9">
    <source>
        <dbReference type="ARBA" id="ARBA00023136"/>
    </source>
</evidence>
<sequence length="71" mass="8233">NKELDPIQKLFMDKIREYKSKQQASGGPADTSPEHQQELESELLKLKADRNMLSNVQFEDPKFETIEKPQS</sequence>
<dbReference type="GO" id="GO:0015986">
    <property type="term" value="P:proton motive force-driven ATP synthesis"/>
    <property type="evidence" value="ECO:0007669"/>
    <property type="project" value="InterPro"/>
</dbReference>
<keyword evidence="4" id="KW-0138">CF(0)</keyword>
<keyword evidence="5" id="KW-0375">Hydrogen ion transport</keyword>
<keyword evidence="16" id="KW-1185">Reference proteome</keyword>
<dbReference type="InterPro" id="IPR036204">
    <property type="entry name" value="ATP_synth_f6_sf_mt"/>
</dbReference>
<dbReference type="PANTHER" id="PTHR12441">
    <property type="entry name" value="ATP SYNTHASE COUPLING FACTOR 6, MITOCHONDRIAL"/>
    <property type="match status" value="1"/>
</dbReference>
<dbReference type="GO" id="GO:0015078">
    <property type="term" value="F:proton transmembrane transporter activity"/>
    <property type="evidence" value="ECO:0007669"/>
    <property type="project" value="InterPro"/>
</dbReference>
<evidence type="ECO:0000256" key="10">
    <source>
        <dbReference type="ARBA" id="ARBA00029863"/>
    </source>
</evidence>
<protein>
    <recommendedName>
        <fullName evidence="13">ATP synthase peripheral stalk subunit F6, mitochondrial</fullName>
    </recommendedName>
    <alternativeName>
        <fullName evidence="10">ATP synthase peripheral stalk subunit F6</fullName>
    </alternativeName>
</protein>
<dbReference type="PANTHER" id="PTHR12441:SF10">
    <property type="entry name" value="ATP SYNTHASE-COUPLING FACTOR 6, MITOCHONDRIAL"/>
    <property type="match status" value="1"/>
</dbReference>
<evidence type="ECO:0000256" key="7">
    <source>
        <dbReference type="ARBA" id="ARBA00023065"/>
    </source>
</evidence>
<evidence type="ECO:0000256" key="14">
    <source>
        <dbReference type="SAM" id="MobiDB-lite"/>
    </source>
</evidence>
<evidence type="ECO:0000256" key="5">
    <source>
        <dbReference type="ARBA" id="ARBA00022781"/>
    </source>
</evidence>
<dbReference type="Pfam" id="PF05511">
    <property type="entry name" value="ATP-synt_F6"/>
    <property type="match status" value="1"/>
</dbReference>
<comment type="subcellular location">
    <subcellularLocation>
        <location evidence="1">Mitochondrion inner membrane</location>
    </subcellularLocation>
</comment>
<evidence type="ECO:0000256" key="3">
    <source>
        <dbReference type="ARBA" id="ARBA00022448"/>
    </source>
</evidence>
<reference evidence="15" key="3">
    <citation type="submission" date="2025-09" db="UniProtKB">
        <authorList>
            <consortium name="Ensembl"/>
        </authorList>
    </citation>
    <scope>IDENTIFICATION</scope>
</reference>
<accession>A0A8D2FQS6</accession>
<comment type="similarity">
    <text evidence="2">Belongs to the eukaryotic ATPase subunit F6 family.</text>
</comment>
<feature type="region of interest" description="Disordered" evidence="14">
    <location>
        <begin position="18"/>
        <end position="41"/>
    </location>
</feature>
<evidence type="ECO:0000313" key="15">
    <source>
        <dbReference type="Ensembl" id="ENSTGEP00000026500.1"/>
    </source>
</evidence>
<dbReference type="InterPro" id="IPR008387">
    <property type="entry name" value="ATP_synth_f6_mt"/>
</dbReference>
<keyword evidence="7" id="KW-0406">Ion transport</keyword>
<name>A0A8D2FQS6_THEGE</name>
<evidence type="ECO:0000256" key="1">
    <source>
        <dbReference type="ARBA" id="ARBA00004273"/>
    </source>
</evidence>
<evidence type="ECO:0000256" key="2">
    <source>
        <dbReference type="ARBA" id="ARBA00007346"/>
    </source>
</evidence>
<comment type="subunit">
    <text evidence="12">Component of the ATP synthase complex composed at least of ATP5F1A/subunit alpha, ATP5F1B/subunit beta, ATP5MC1/subunit c (homooctomer), MT-ATP6/subunit a, MT-ATP8/subunit 8, ATP5ME/subunit e, ATP5MF/subunit f, ATP5MG/subunit g, ATP5MK/subunit k, ATP5MJ/subunit j, ATP5F1C/subunit gamma, ATP5F1D/subunit delta, ATP5F1E/subunit epsilon, ATP5PF/subunit F6, ATP5PB/subunit b, ATP5PD/subunit d, ATP5PO/subunit OSCP. ATP synthase complex consists of a soluble F(1) head domain (subunits alpha(3) and beta(3)) - the catalytic core - and a membrane F(0) domain - the membrane proton channel (subunits c, a, 8, e, f, g, k and j). These two domains are linked by a central stalk (subunits gamma, delta, and epsilon) rotating inside the F1 region and a stationary peripheral stalk (subunits F6, b, d, and OSCP).</text>
</comment>
<keyword evidence="9" id="KW-0472">Membrane</keyword>
<dbReference type="Ensembl" id="ENSTGET00000031551.1">
    <property type="protein sequence ID" value="ENSTGEP00000026500.1"/>
    <property type="gene ID" value="ENSTGEG00000021346.1"/>
</dbReference>
<proteinExistence type="inferred from homology"/>
<organism evidence="15 16">
    <name type="scientific">Theropithecus gelada</name>
    <name type="common">Gelada baboon</name>
    <dbReference type="NCBI Taxonomy" id="9565"/>
    <lineage>
        <taxon>Eukaryota</taxon>
        <taxon>Metazoa</taxon>
        <taxon>Chordata</taxon>
        <taxon>Craniata</taxon>
        <taxon>Vertebrata</taxon>
        <taxon>Euteleostomi</taxon>
        <taxon>Mammalia</taxon>
        <taxon>Eutheria</taxon>
        <taxon>Euarchontoglires</taxon>
        <taxon>Primates</taxon>
        <taxon>Haplorrhini</taxon>
        <taxon>Catarrhini</taxon>
        <taxon>Cercopithecidae</taxon>
        <taxon>Cercopithecinae</taxon>
        <taxon>Theropithecus</taxon>
    </lineage>
</organism>
<feature type="compositionally biased region" description="Basic and acidic residues" evidence="14">
    <location>
        <begin position="32"/>
        <end position="41"/>
    </location>
</feature>
<dbReference type="SUPFAM" id="SSF111357">
    <property type="entry name" value="Mitochondrial ATP synthase coupling factor 6"/>
    <property type="match status" value="1"/>
</dbReference>
<keyword evidence="8" id="KW-0496">Mitochondrion</keyword>
<evidence type="ECO:0000256" key="8">
    <source>
        <dbReference type="ARBA" id="ARBA00023128"/>
    </source>
</evidence>
<dbReference type="AlphaFoldDB" id="A0A8D2FQS6"/>
<evidence type="ECO:0000256" key="12">
    <source>
        <dbReference type="ARBA" id="ARBA00064647"/>
    </source>
</evidence>
<dbReference type="GO" id="GO:0005743">
    <property type="term" value="C:mitochondrial inner membrane"/>
    <property type="evidence" value="ECO:0007669"/>
    <property type="project" value="UniProtKB-SubCell"/>
</dbReference>
<comment type="function">
    <text evidence="11">Subunit F6, of the mitochondrial membrane ATP synthase complex (F(1)F(0) ATP synthase or Complex V) that produces ATP from ADP in the presence of a proton gradient across the membrane which is generated by electron transport complexes of the respiratory chain. ATP synthase complex consist of a soluble F(1) head domain - the catalytic core - and a membrane F(1) domain - the membrane proton channel. These two domains are linked by a central stalk rotating inside the F(1) region and a stationary peripheral stalk. During catalysis, ATP synthesis in the catalytic domain of F(1) is coupled via a rotary mechanism of the central stalk subunits to proton translocation. In vivo, can only synthesize ATP although its ATP hydrolase activity can be activated artificially in vitro. Part of the complex F(0) domain. Part of the complex F(0) domain and the peripheric stalk, which acts as a stator to hold the catalytic alpha(3)beta(3) subcomplex and subunit a/ATP6 static relative to the rotary elements.</text>
</comment>
<reference evidence="15" key="1">
    <citation type="submission" date="2018-05" db="EMBL/GenBank/DDBJ databases">
        <title>Whole genome of Theropithecus gelada.</title>
        <authorList>
            <person name="Chiou K.L."/>
            <person name="Snyder-Mackler N."/>
        </authorList>
    </citation>
    <scope>NUCLEOTIDE SEQUENCE [LARGE SCALE GENOMIC DNA]</scope>
</reference>
<evidence type="ECO:0000256" key="6">
    <source>
        <dbReference type="ARBA" id="ARBA00022792"/>
    </source>
</evidence>
<evidence type="ECO:0000313" key="16">
    <source>
        <dbReference type="Proteomes" id="UP000694411"/>
    </source>
</evidence>
<reference evidence="15" key="2">
    <citation type="submission" date="2025-08" db="UniProtKB">
        <authorList>
            <consortium name="Ensembl"/>
        </authorList>
    </citation>
    <scope>IDENTIFICATION</scope>
</reference>
<keyword evidence="6" id="KW-0999">Mitochondrion inner membrane</keyword>
<dbReference type="Gene3D" id="6.10.280.200">
    <property type="match status" value="1"/>
</dbReference>
<dbReference type="GO" id="GO:0045259">
    <property type="term" value="C:proton-transporting ATP synthase complex"/>
    <property type="evidence" value="ECO:0007669"/>
    <property type="project" value="UniProtKB-KW"/>
</dbReference>
<evidence type="ECO:0000256" key="11">
    <source>
        <dbReference type="ARBA" id="ARBA00059339"/>
    </source>
</evidence>
<keyword evidence="3" id="KW-0813">Transport</keyword>
<evidence type="ECO:0000256" key="13">
    <source>
        <dbReference type="ARBA" id="ARBA00073749"/>
    </source>
</evidence>
<evidence type="ECO:0000256" key="4">
    <source>
        <dbReference type="ARBA" id="ARBA00022547"/>
    </source>
</evidence>
<dbReference type="Proteomes" id="UP000694411">
    <property type="component" value="Chromosome 6"/>
</dbReference>